<dbReference type="InterPro" id="IPR000626">
    <property type="entry name" value="Ubiquitin-like_dom"/>
</dbReference>
<proteinExistence type="predicted"/>
<reference evidence="2 3" key="1">
    <citation type="submission" date="2014-05" db="EMBL/GenBank/DDBJ databases">
        <authorList>
            <person name="Sibley D."/>
            <person name="Venepally P."/>
            <person name="Karamycheva S."/>
            <person name="Hadjithomas M."/>
            <person name="Khan A."/>
            <person name="Brunk B."/>
            <person name="Roos D."/>
            <person name="Caler E."/>
            <person name="Lorenzi H."/>
        </authorList>
    </citation>
    <scope>NUCLEOTIDE SEQUENCE [LARGE SCALE GENOMIC DNA]</scope>
    <source>
        <strain evidence="2 3">RUB</strain>
    </source>
</reference>
<organism evidence="2 3">
    <name type="scientific">Toxoplasma gondii RUB</name>
    <dbReference type="NCBI Taxonomy" id="935652"/>
    <lineage>
        <taxon>Eukaryota</taxon>
        <taxon>Sar</taxon>
        <taxon>Alveolata</taxon>
        <taxon>Apicomplexa</taxon>
        <taxon>Conoidasida</taxon>
        <taxon>Coccidia</taxon>
        <taxon>Eucoccidiorida</taxon>
        <taxon>Eimeriorina</taxon>
        <taxon>Sarcocystidae</taxon>
        <taxon>Toxoplasma</taxon>
    </lineage>
</organism>
<protein>
    <submittedName>
        <fullName evidence="2">Ubiquitin family protein</fullName>
    </submittedName>
</protein>
<evidence type="ECO:0000313" key="2">
    <source>
        <dbReference type="EMBL" id="KFG58524.1"/>
    </source>
</evidence>
<name>A0A086LPF6_TOXGO</name>
<dbReference type="OrthoDB" id="330692at2759"/>
<feature type="domain" description="Ubiquitin-like" evidence="1">
    <location>
        <begin position="173"/>
        <end position="223"/>
    </location>
</feature>
<dbReference type="EMBL" id="AFYV02002497">
    <property type="protein sequence ID" value="KFG58524.1"/>
    <property type="molecule type" value="Genomic_DNA"/>
</dbReference>
<evidence type="ECO:0000259" key="1">
    <source>
        <dbReference type="PROSITE" id="PS50053"/>
    </source>
</evidence>
<dbReference type="InterPro" id="IPR029071">
    <property type="entry name" value="Ubiquitin-like_domsf"/>
</dbReference>
<dbReference type="Pfam" id="PF00240">
    <property type="entry name" value="ubiquitin"/>
    <property type="match status" value="1"/>
</dbReference>
<dbReference type="SUPFAM" id="SSF54236">
    <property type="entry name" value="Ubiquitin-like"/>
    <property type="match status" value="1"/>
</dbReference>
<accession>A0A086LPF6</accession>
<dbReference type="VEuPathDB" id="ToxoDB:TGRUB_278780"/>
<evidence type="ECO:0000313" key="3">
    <source>
        <dbReference type="Proteomes" id="UP000028834"/>
    </source>
</evidence>
<sequence length="433" mass="45843">MVLGARRSGRSMAARVTLYPSEVSADEKETERTMEVSANQEEADDFSPHCPSIDTFLKKIGKDLGLDADGVEDIRARLLVNQITTGEALEAAVREQRLCGLFHPRVTEAIVARVTGRGLPMFDLDEFMETRLRVKNPAKFLHGAIFVHRIAPVPGTRKGRIAVTWAFDLDLETTTVAELLQRLELLVGDVPVDRMRLVFNGFSMATTSSLQSYDVRSGDTLYLYTLRDPQTQVTFTGAPQVLATPQPLHAPLPVGLAPAAAPVRAPLPMALLCAPSACGPTCGAGAQVSGFPVSPGAAPTQEQRPEALQAGAGEPEMGRAFLTTPSTGTHVVPTQVSAPQVLAPQVAAPVLSAVGGAVLTPAVCPSMYGYVTPGAQLAVGAGGYGDACLVAQPIDRRVETCKCGSYTAFRYPAPGTRVTTCASCPVNYQQTSN</sequence>
<dbReference type="Gene3D" id="3.10.20.90">
    <property type="entry name" value="Phosphatidylinositol 3-kinase Catalytic Subunit, Chain A, domain 1"/>
    <property type="match status" value="1"/>
</dbReference>
<comment type="caution">
    <text evidence="2">The sequence shown here is derived from an EMBL/GenBank/DDBJ whole genome shotgun (WGS) entry which is preliminary data.</text>
</comment>
<dbReference type="PROSITE" id="PS50053">
    <property type="entry name" value="UBIQUITIN_2"/>
    <property type="match status" value="1"/>
</dbReference>
<dbReference type="CDD" id="cd17039">
    <property type="entry name" value="Ubl_ubiquitin_like"/>
    <property type="match status" value="1"/>
</dbReference>
<gene>
    <name evidence="2" type="ORF">TGRUB_278780</name>
</gene>
<dbReference type="Proteomes" id="UP000028834">
    <property type="component" value="Unassembled WGS sequence"/>
</dbReference>
<dbReference type="AlphaFoldDB" id="A0A086LPF6"/>